<reference evidence="4 5" key="1">
    <citation type="submission" date="2020-07" db="EMBL/GenBank/DDBJ databases">
        <title>Sequencing the genomes of 1000 actinobacteria strains.</title>
        <authorList>
            <person name="Klenk H.-P."/>
        </authorList>
    </citation>
    <scope>NUCLEOTIDE SEQUENCE [LARGE SCALE GENOMIC DNA]</scope>
    <source>
        <strain evidence="4 5">DSM 42178</strain>
    </source>
</reference>
<accession>A0A853A0W3</accession>
<name>A0A853A0W3_9ACTN</name>
<dbReference type="RefSeq" id="WP_179817102.1">
    <property type="nucleotide sequence ID" value="NZ_JACBZD010000002.1"/>
</dbReference>
<dbReference type="InterPro" id="IPR050832">
    <property type="entry name" value="Bact_Acetyltransf"/>
</dbReference>
<dbReference type="EMBL" id="JACBZD010000002">
    <property type="protein sequence ID" value="NYI08253.1"/>
    <property type="molecule type" value="Genomic_DNA"/>
</dbReference>
<keyword evidence="1 4" id="KW-0808">Transferase</keyword>
<dbReference type="Pfam" id="PF00583">
    <property type="entry name" value="Acetyltransf_1"/>
    <property type="match status" value="1"/>
</dbReference>
<dbReference type="PANTHER" id="PTHR43877">
    <property type="entry name" value="AMINOALKYLPHOSPHONATE N-ACETYLTRANSFERASE-RELATED-RELATED"/>
    <property type="match status" value="1"/>
</dbReference>
<gene>
    <name evidence="4" type="ORF">FHU37_005282</name>
</gene>
<evidence type="ECO:0000313" key="5">
    <source>
        <dbReference type="Proteomes" id="UP000567795"/>
    </source>
</evidence>
<feature type="domain" description="N-acetyltransferase" evidence="3">
    <location>
        <begin position="21"/>
        <end position="185"/>
    </location>
</feature>
<keyword evidence="5" id="KW-1185">Reference proteome</keyword>
<dbReference type="SUPFAM" id="SSF55729">
    <property type="entry name" value="Acyl-CoA N-acyltransferases (Nat)"/>
    <property type="match status" value="1"/>
</dbReference>
<dbReference type="InterPro" id="IPR000182">
    <property type="entry name" value="GNAT_dom"/>
</dbReference>
<organism evidence="4 5">
    <name type="scientific">Allostreptomyces psammosilenae</name>
    <dbReference type="NCBI Taxonomy" id="1892865"/>
    <lineage>
        <taxon>Bacteria</taxon>
        <taxon>Bacillati</taxon>
        <taxon>Actinomycetota</taxon>
        <taxon>Actinomycetes</taxon>
        <taxon>Kitasatosporales</taxon>
        <taxon>Streptomycetaceae</taxon>
        <taxon>Allostreptomyces</taxon>
    </lineage>
</organism>
<evidence type="ECO:0000313" key="4">
    <source>
        <dbReference type="EMBL" id="NYI08253.1"/>
    </source>
</evidence>
<sequence>MKRDDTTGPAPRSASDRPAPYVIRHRAEHHLDACVDLLAEVHERDGYPRRWPADPAGWLTHPALLAAWVAESDGVPVGHVALCCATDADAAPPLWARQSGTPAEGAGVVSRLFVAPRARGQGVGTRLVAAVVRGARERGLHPVLEVLDSDTAATALYERLGWQRLATVRRRWGTGETVTVHCYAGPAA</sequence>
<proteinExistence type="predicted"/>
<evidence type="ECO:0000256" key="1">
    <source>
        <dbReference type="ARBA" id="ARBA00022679"/>
    </source>
</evidence>
<dbReference type="PROSITE" id="PS51186">
    <property type="entry name" value="GNAT"/>
    <property type="match status" value="1"/>
</dbReference>
<dbReference type="InterPro" id="IPR016181">
    <property type="entry name" value="Acyl_CoA_acyltransferase"/>
</dbReference>
<keyword evidence="2" id="KW-0012">Acyltransferase</keyword>
<protein>
    <submittedName>
        <fullName evidence="4">GNAT superfamily N-acetyltransferase</fullName>
    </submittedName>
</protein>
<comment type="caution">
    <text evidence="4">The sequence shown here is derived from an EMBL/GenBank/DDBJ whole genome shotgun (WGS) entry which is preliminary data.</text>
</comment>
<dbReference type="AlphaFoldDB" id="A0A853A0W3"/>
<dbReference type="PANTHER" id="PTHR43877:SF2">
    <property type="entry name" value="AMINOALKYLPHOSPHONATE N-ACETYLTRANSFERASE-RELATED"/>
    <property type="match status" value="1"/>
</dbReference>
<dbReference type="Gene3D" id="3.40.630.30">
    <property type="match status" value="1"/>
</dbReference>
<dbReference type="CDD" id="cd04301">
    <property type="entry name" value="NAT_SF"/>
    <property type="match status" value="1"/>
</dbReference>
<evidence type="ECO:0000259" key="3">
    <source>
        <dbReference type="PROSITE" id="PS51186"/>
    </source>
</evidence>
<dbReference type="Proteomes" id="UP000567795">
    <property type="component" value="Unassembled WGS sequence"/>
</dbReference>
<evidence type="ECO:0000256" key="2">
    <source>
        <dbReference type="ARBA" id="ARBA00023315"/>
    </source>
</evidence>
<dbReference type="GO" id="GO:0016747">
    <property type="term" value="F:acyltransferase activity, transferring groups other than amino-acyl groups"/>
    <property type="evidence" value="ECO:0007669"/>
    <property type="project" value="InterPro"/>
</dbReference>